<organism evidence="2 3">
    <name type="scientific">Moheibacter sediminis</name>
    <dbReference type="NCBI Taxonomy" id="1434700"/>
    <lineage>
        <taxon>Bacteria</taxon>
        <taxon>Pseudomonadati</taxon>
        <taxon>Bacteroidota</taxon>
        <taxon>Flavobacteriia</taxon>
        <taxon>Flavobacteriales</taxon>
        <taxon>Weeksellaceae</taxon>
        <taxon>Moheibacter</taxon>
    </lineage>
</organism>
<name>A0A1W2C7R6_9FLAO</name>
<keyword evidence="3" id="KW-1185">Reference proteome</keyword>
<dbReference type="RefSeq" id="WP_084018069.1">
    <property type="nucleotide sequence ID" value="NZ_FWXS01000009.1"/>
</dbReference>
<keyword evidence="1" id="KW-0732">Signal</keyword>
<reference evidence="2 3" key="1">
    <citation type="submission" date="2017-04" db="EMBL/GenBank/DDBJ databases">
        <authorList>
            <person name="Afonso C.L."/>
            <person name="Miller P.J."/>
            <person name="Scott M.A."/>
            <person name="Spackman E."/>
            <person name="Goraichik I."/>
            <person name="Dimitrov K.M."/>
            <person name="Suarez D.L."/>
            <person name="Swayne D.E."/>
        </authorList>
    </citation>
    <scope>NUCLEOTIDE SEQUENCE [LARGE SCALE GENOMIC DNA]</scope>
    <source>
        <strain evidence="2 3">CGMCC 1.12708</strain>
    </source>
</reference>
<evidence type="ECO:0000256" key="1">
    <source>
        <dbReference type="SAM" id="SignalP"/>
    </source>
</evidence>
<gene>
    <name evidence="2" type="ORF">SAMN06296427_10946</name>
</gene>
<dbReference type="OrthoDB" id="965391at2"/>
<protein>
    <recommendedName>
        <fullName evidence="4">PBCV-specific basic adaptor domain-containing protein</fullName>
    </recommendedName>
</protein>
<accession>A0A1W2C7R6</accession>
<evidence type="ECO:0000313" key="3">
    <source>
        <dbReference type="Proteomes" id="UP000192393"/>
    </source>
</evidence>
<feature type="signal peptide" evidence="1">
    <location>
        <begin position="1"/>
        <end position="19"/>
    </location>
</feature>
<dbReference type="Proteomes" id="UP000192393">
    <property type="component" value="Unassembled WGS sequence"/>
</dbReference>
<sequence>MKNSLLITAFFLFSSLVFSQVRYQTGYYKPSTGTYIDGYYKTQTNKTNHDNYSTKGNINLYTGEVGTKPKDYSVEAKNYGSGKTIHTGPKGGQYYINSNGNKTYVPKRN</sequence>
<feature type="chain" id="PRO_5012484182" description="PBCV-specific basic adaptor domain-containing protein" evidence="1">
    <location>
        <begin position="20"/>
        <end position="109"/>
    </location>
</feature>
<evidence type="ECO:0008006" key="4">
    <source>
        <dbReference type="Google" id="ProtNLM"/>
    </source>
</evidence>
<proteinExistence type="predicted"/>
<dbReference type="AlphaFoldDB" id="A0A1W2C7R6"/>
<evidence type="ECO:0000313" key="2">
    <source>
        <dbReference type="EMBL" id="SMC81249.1"/>
    </source>
</evidence>
<dbReference type="EMBL" id="FWXS01000009">
    <property type="protein sequence ID" value="SMC81249.1"/>
    <property type="molecule type" value="Genomic_DNA"/>
</dbReference>